<accession>A0A7I8K7V0</accession>
<evidence type="ECO:0000256" key="1">
    <source>
        <dbReference type="SAM" id="MobiDB-lite"/>
    </source>
</evidence>
<dbReference type="GO" id="GO:0009507">
    <property type="term" value="C:chloroplast"/>
    <property type="evidence" value="ECO:0007669"/>
    <property type="project" value="InterPro"/>
</dbReference>
<dbReference type="GO" id="GO:0005840">
    <property type="term" value="C:ribosome"/>
    <property type="evidence" value="ECO:0007669"/>
    <property type="project" value="InterPro"/>
</dbReference>
<dbReference type="EMBL" id="LR746266">
    <property type="protein sequence ID" value="CAA7393724.1"/>
    <property type="molecule type" value="Genomic_DNA"/>
</dbReference>
<evidence type="ECO:0000313" key="3">
    <source>
        <dbReference type="EMBL" id="CAA7393724.1"/>
    </source>
</evidence>
<dbReference type="Proteomes" id="UP000663760">
    <property type="component" value="Chromosome 3"/>
</dbReference>
<evidence type="ECO:0000313" key="4">
    <source>
        <dbReference type="Proteomes" id="UP000663760"/>
    </source>
</evidence>
<dbReference type="OrthoDB" id="1848184at2759"/>
<dbReference type="GO" id="GO:0006412">
    <property type="term" value="P:translation"/>
    <property type="evidence" value="ECO:0007669"/>
    <property type="project" value="InterPro"/>
</dbReference>
<sequence>MLISGMLVTGAPPSVAASRAMSLPLSSSWVGGGERGLAVSLGGEGPARRTMAAAVECSSRPQKKATAHHRKTRPKKTQPWDVRRKGPTAYAPLPKLPPDWSLASSSDNPQEDMAPSATAS</sequence>
<proteinExistence type="predicted"/>
<feature type="region of interest" description="Disordered" evidence="1">
    <location>
        <begin position="53"/>
        <end position="120"/>
    </location>
</feature>
<keyword evidence="4" id="KW-1185">Reference proteome</keyword>
<dbReference type="GO" id="GO:0019843">
    <property type="term" value="F:rRNA binding"/>
    <property type="evidence" value="ECO:0007669"/>
    <property type="project" value="InterPro"/>
</dbReference>
<organism evidence="3 4">
    <name type="scientific">Spirodela intermedia</name>
    <name type="common">Intermediate duckweed</name>
    <dbReference type="NCBI Taxonomy" id="51605"/>
    <lineage>
        <taxon>Eukaryota</taxon>
        <taxon>Viridiplantae</taxon>
        <taxon>Streptophyta</taxon>
        <taxon>Embryophyta</taxon>
        <taxon>Tracheophyta</taxon>
        <taxon>Spermatophyta</taxon>
        <taxon>Magnoliopsida</taxon>
        <taxon>Liliopsida</taxon>
        <taxon>Araceae</taxon>
        <taxon>Lemnoideae</taxon>
        <taxon>Spirodela</taxon>
    </lineage>
</organism>
<dbReference type="AlphaFoldDB" id="A0A7I8K7V0"/>
<gene>
    <name evidence="2" type="ORF">SI7747_03004105</name>
    <name evidence="3" type="ORF">SI8410_03004440</name>
</gene>
<dbReference type="Pfam" id="PF17257">
    <property type="entry name" value="DUF5323"/>
    <property type="match status" value="1"/>
</dbReference>
<name>A0A7I8K7V0_SPIIN</name>
<dbReference type="GO" id="GO:0003735">
    <property type="term" value="F:structural constituent of ribosome"/>
    <property type="evidence" value="ECO:0007669"/>
    <property type="project" value="InterPro"/>
</dbReference>
<dbReference type="InterPro" id="IPR020526">
    <property type="entry name" value="Ribosomal_cL38"/>
</dbReference>
<dbReference type="PANTHER" id="PTHR36798:SF2">
    <property type="entry name" value="LARGE RIBOSOMAL SUBUNIT PROTEIN CL38"/>
    <property type="match status" value="1"/>
</dbReference>
<reference evidence="3" key="1">
    <citation type="submission" date="2020-02" db="EMBL/GenBank/DDBJ databases">
        <authorList>
            <person name="Scholz U."/>
            <person name="Mascher M."/>
            <person name="Fiebig A."/>
        </authorList>
    </citation>
    <scope>NUCLEOTIDE SEQUENCE</scope>
</reference>
<protein>
    <submittedName>
        <fullName evidence="3">Uncharacterized protein</fullName>
    </submittedName>
</protein>
<dbReference type="EMBL" id="LR743590">
    <property type="protein sequence ID" value="CAA2617944.1"/>
    <property type="molecule type" value="Genomic_DNA"/>
</dbReference>
<dbReference type="PANTHER" id="PTHR36798">
    <property type="entry name" value="50S RIBOSOMAL PROTEIN 6, CHLOROPLASTIC"/>
    <property type="match status" value="1"/>
</dbReference>
<evidence type="ECO:0000313" key="2">
    <source>
        <dbReference type="EMBL" id="CAA2617944.1"/>
    </source>
</evidence>
<feature type="compositionally biased region" description="Basic residues" evidence="1">
    <location>
        <begin position="61"/>
        <end position="76"/>
    </location>
</feature>